<reference evidence="3 4" key="1">
    <citation type="submission" date="2020-08" db="EMBL/GenBank/DDBJ databases">
        <title>Genomic Encyclopedia of Type Strains, Phase IV (KMG-IV): sequencing the most valuable type-strain genomes for metagenomic binning, comparative biology and taxonomic classification.</title>
        <authorList>
            <person name="Goeker M."/>
        </authorList>
    </citation>
    <scope>NUCLEOTIDE SEQUENCE [LARGE SCALE GENOMIC DNA]</scope>
    <source>
        <strain evidence="3 4">DSM 106739</strain>
    </source>
</reference>
<accession>A0A840BG82</accession>
<protein>
    <submittedName>
        <fullName evidence="3">Peptidoglycan L-alanyl-D-glutamate endopeptidase CwlK</fullName>
        <ecNumber evidence="3">3.4.-.-</ecNumber>
    </submittedName>
</protein>
<comment type="caution">
    <text evidence="3">The sequence shown here is derived from an EMBL/GenBank/DDBJ whole genome shotgun (WGS) entry which is preliminary data.</text>
</comment>
<gene>
    <name evidence="3" type="ORF">GGR36_001859</name>
</gene>
<dbReference type="Gene3D" id="3.30.1380.10">
    <property type="match status" value="1"/>
</dbReference>
<keyword evidence="1" id="KW-0472">Membrane</keyword>
<evidence type="ECO:0000313" key="3">
    <source>
        <dbReference type="EMBL" id="MBB4012551.1"/>
    </source>
</evidence>
<sequence>MPVVALVLLAAMLGALACFPSLRETAMRGAARYASGLGEWQRRIGSGCVAALGEFGSNGRAIGVGMGRRLTRNRTWLALGVVAVGLPVGLAITVSASRPLEGFEDRARVADPVLAALLEGEHLVPPPALPPEIFVTEDIKRDRPDIATASRDWALVDGEFRQRLLVLFQQMHERGYEMALLEGYRSPERQSELAALGPNVTRAGAFQSYHQFGLAADLAFLRDGRLVISERDPWAMEGYRILGERAEALGLTWGGRWKLMDFGHVELRRGGVLGRK</sequence>
<organism evidence="3 4">
    <name type="scientific">Niveibacterium umoris</name>
    <dbReference type="NCBI Taxonomy" id="1193620"/>
    <lineage>
        <taxon>Bacteria</taxon>
        <taxon>Pseudomonadati</taxon>
        <taxon>Pseudomonadota</taxon>
        <taxon>Betaproteobacteria</taxon>
        <taxon>Rhodocyclales</taxon>
        <taxon>Rhodocyclaceae</taxon>
        <taxon>Niveibacterium</taxon>
    </lineage>
</organism>
<dbReference type="InterPro" id="IPR009045">
    <property type="entry name" value="Zn_M74/Hedgehog-like"/>
</dbReference>
<dbReference type="Proteomes" id="UP000561045">
    <property type="component" value="Unassembled WGS sequence"/>
</dbReference>
<evidence type="ECO:0000256" key="1">
    <source>
        <dbReference type="SAM" id="Phobius"/>
    </source>
</evidence>
<keyword evidence="1" id="KW-1133">Transmembrane helix</keyword>
<dbReference type="GO" id="GO:0008233">
    <property type="term" value="F:peptidase activity"/>
    <property type="evidence" value="ECO:0007669"/>
    <property type="project" value="InterPro"/>
</dbReference>
<keyword evidence="4" id="KW-1185">Reference proteome</keyword>
<feature type="domain" description="Peptidase M15C" evidence="2">
    <location>
        <begin position="203"/>
        <end position="267"/>
    </location>
</feature>
<keyword evidence="3" id="KW-0378">Hydrolase</keyword>
<evidence type="ECO:0000259" key="2">
    <source>
        <dbReference type="Pfam" id="PF13539"/>
    </source>
</evidence>
<dbReference type="SUPFAM" id="SSF55166">
    <property type="entry name" value="Hedgehog/DD-peptidase"/>
    <property type="match status" value="1"/>
</dbReference>
<proteinExistence type="predicted"/>
<keyword evidence="1" id="KW-0812">Transmembrane</keyword>
<dbReference type="EMBL" id="JACIET010000001">
    <property type="protein sequence ID" value="MBB4012551.1"/>
    <property type="molecule type" value="Genomic_DNA"/>
</dbReference>
<dbReference type="AlphaFoldDB" id="A0A840BG82"/>
<name>A0A840BG82_9RHOO</name>
<dbReference type="Pfam" id="PF13539">
    <property type="entry name" value="Peptidase_M15_4"/>
    <property type="match status" value="1"/>
</dbReference>
<dbReference type="RefSeq" id="WP_242533062.1">
    <property type="nucleotide sequence ID" value="NZ_BAABLE010000011.1"/>
</dbReference>
<dbReference type="EC" id="3.4.-.-" evidence="3"/>
<dbReference type="CDD" id="cd14845">
    <property type="entry name" value="L-Ala-D-Glu_peptidase_like"/>
    <property type="match status" value="1"/>
</dbReference>
<evidence type="ECO:0000313" key="4">
    <source>
        <dbReference type="Proteomes" id="UP000561045"/>
    </source>
</evidence>
<dbReference type="InterPro" id="IPR039561">
    <property type="entry name" value="Peptidase_M15C"/>
</dbReference>
<feature type="transmembrane region" description="Helical" evidence="1">
    <location>
        <begin position="76"/>
        <end position="96"/>
    </location>
</feature>